<feature type="transmembrane region" description="Helical" evidence="1">
    <location>
        <begin position="161"/>
        <end position="179"/>
    </location>
</feature>
<feature type="transmembrane region" description="Helical" evidence="1">
    <location>
        <begin position="124"/>
        <end position="149"/>
    </location>
</feature>
<dbReference type="Proteomes" id="UP000183561">
    <property type="component" value="Unassembled WGS sequence"/>
</dbReference>
<dbReference type="InterPro" id="IPR046862">
    <property type="entry name" value="Rhomboid_2"/>
</dbReference>
<reference evidence="3" key="1">
    <citation type="submission" date="2016-10" db="EMBL/GenBank/DDBJ databases">
        <authorList>
            <person name="Varghese N."/>
            <person name="Submissions S."/>
        </authorList>
    </citation>
    <scope>NUCLEOTIDE SEQUENCE [LARGE SCALE GENOMIC DNA]</scope>
    <source>
        <strain evidence="3">DSM 44498</strain>
    </source>
</reference>
<proteinExistence type="predicted"/>
<accession>A0A1H4V6C0</accession>
<dbReference type="EMBL" id="FNSV01000005">
    <property type="protein sequence ID" value="SEC76517.1"/>
    <property type="molecule type" value="Genomic_DNA"/>
</dbReference>
<feature type="transmembrane region" description="Helical" evidence="1">
    <location>
        <begin position="90"/>
        <end position="112"/>
    </location>
</feature>
<feature type="transmembrane region" description="Helical" evidence="1">
    <location>
        <begin position="48"/>
        <end position="65"/>
    </location>
</feature>
<protein>
    <recommendedName>
        <fullName evidence="4">Membrane associated serine protease, rhomboid family</fullName>
    </recommendedName>
</protein>
<feature type="transmembrane region" description="Helical" evidence="1">
    <location>
        <begin position="186"/>
        <end position="203"/>
    </location>
</feature>
<keyword evidence="1" id="KW-0812">Transmembrane</keyword>
<dbReference type="RefSeq" id="WP_244163667.1">
    <property type="nucleotide sequence ID" value="NZ_FNSV01000005.1"/>
</dbReference>
<dbReference type="Pfam" id="PF20401">
    <property type="entry name" value="Rhomboid_2"/>
    <property type="match status" value="1"/>
</dbReference>
<evidence type="ECO:0000313" key="2">
    <source>
        <dbReference type="EMBL" id="SEC76517.1"/>
    </source>
</evidence>
<evidence type="ECO:0000256" key="1">
    <source>
        <dbReference type="SAM" id="Phobius"/>
    </source>
</evidence>
<keyword evidence="1" id="KW-1133">Transmembrane helix</keyword>
<dbReference type="AlphaFoldDB" id="A0A1H4V6C0"/>
<evidence type="ECO:0000313" key="3">
    <source>
        <dbReference type="Proteomes" id="UP000183561"/>
    </source>
</evidence>
<evidence type="ECO:0008006" key="4">
    <source>
        <dbReference type="Google" id="ProtNLM"/>
    </source>
</evidence>
<gene>
    <name evidence="2" type="ORF">SAMN04490239_5366</name>
</gene>
<name>A0A1H4V6C0_9NOCA</name>
<keyword evidence="3" id="KW-1185">Reference proteome</keyword>
<sequence length="249" mass="27568">MRNEVERRACADTTTRRILTPVDAAISSHLRSFPRAAWTYIRRAPGTYVWLAILLVTTVVARHLSPDVLHDVLGNRSTNLHHLAEDPVRVLIASAFWLAGGGWITYFIVYNIFHVPAERWLGTLRWLCVVAIAHIGATYISEGALYAAIRHGRVPASAVDTLDVGVSYGLAGVVAILTYRIAAPWRYLYLAGVLAFFAVPLFVHLTFTAIGHFAAVLIGLCCYPLTRARTGTWSPADTARRFRREQGDA</sequence>
<organism evidence="2 3">
    <name type="scientific">Rhodococcus koreensis</name>
    <dbReference type="NCBI Taxonomy" id="99653"/>
    <lineage>
        <taxon>Bacteria</taxon>
        <taxon>Bacillati</taxon>
        <taxon>Actinomycetota</taxon>
        <taxon>Actinomycetes</taxon>
        <taxon>Mycobacteriales</taxon>
        <taxon>Nocardiaceae</taxon>
        <taxon>Rhodococcus</taxon>
    </lineage>
</organism>
<keyword evidence="1" id="KW-0472">Membrane</keyword>